<feature type="binding site" evidence="4">
    <location>
        <begin position="37"/>
        <end position="41"/>
    </location>
    <ligand>
        <name>GTP</name>
        <dbReference type="ChEBI" id="CHEBI:37565"/>
    </ligand>
</feature>
<keyword evidence="4" id="KW-0963">Cytoplasm</keyword>
<name>A0ABP8LVD1_9BACT</name>
<dbReference type="NCBIfam" id="TIGR00065">
    <property type="entry name" value="ftsZ"/>
    <property type="match status" value="1"/>
</dbReference>
<feature type="binding site" evidence="4">
    <location>
        <begin position="125"/>
        <end position="127"/>
    </location>
    <ligand>
        <name>GTP</name>
        <dbReference type="ChEBI" id="CHEBI:37565"/>
    </ligand>
</feature>
<dbReference type="InterPro" id="IPR003008">
    <property type="entry name" value="Tubulin_FtsZ_GTPase"/>
</dbReference>
<dbReference type="InterPro" id="IPR008280">
    <property type="entry name" value="Tub_FtsZ_C"/>
</dbReference>
<comment type="function">
    <text evidence="4 6">Essential cell division protein that forms a contractile ring structure (Z ring) at the future cell division site. The regulation of the ring assembly controls the timing and the location of cell division. One of the functions of the FtsZ ring is to recruit other cell division proteins to the septum to produce a new cell wall between the dividing cells. Binds GTP and shows GTPase activity.</text>
</comment>
<dbReference type="PANTHER" id="PTHR30314:SF3">
    <property type="entry name" value="MITOCHONDRIAL DIVISION PROTEIN FSZA"/>
    <property type="match status" value="1"/>
</dbReference>
<dbReference type="Pfam" id="PF12327">
    <property type="entry name" value="FtsZ_C"/>
    <property type="match status" value="1"/>
</dbReference>
<dbReference type="Proteomes" id="UP001501508">
    <property type="component" value="Unassembled WGS sequence"/>
</dbReference>
<accession>A0ABP8LVD1</accession>
<evidence type="ECO:0000256" key="3">
    <source>
        <dbReference type="ARBA" id="ARBA00023134"/>
    </source>
</evidence>
<feature type="binding site" evidence="4">
    <location>
        <position position="156"/>
    </location>
    <ligand>
        <name>GTP</name>
        <dbReference type="ChEBI" id="CHEBI:37565"/>
    </ligand>
</feature>
<dbReference type="PROSITE" id="PS01135">
    <property type="entry name" value="FTSZ_2"/>
    <property type="match status" value="1"/>
</dbReference>
<dbReference type="HAMAP" id="MF_00909">
    <property type="entry name" value="FtsZ"/>
    <property type="match status" value="1"/>
</dbReference>
<dbReference type="InterPro" id="IPR020805">
    <property type="entry name" value="Cell_div_FtsZ_CS"/>
</dbReference>
<evidence type="ECO:0000313" key="10">
    <source>
        <dbReference type="EMBL" id="GAA4435458.1"/>
    </source>
</evidence>
<dbReference type="Pfam" id="PF00091">
    <property type="entry name" value="Tubulin"/>
    <property type="match status" value="1"/>
</dbReference>
<dbReference type="Gene3D" id="3.40.50.1440">
    <property type="entry name" value="Tubulin/FtsZ, GTPase domain"/>
    <property type="match status" value="1"/>
</dbReference>
<evidence type="ECO:0000256" key="7">
    <source>
        <dbReference type="SAM" id="MobiDB-lite"/>
    </source>
</evidence>
<protein>
    <recommendedName>
        <fullName evidence="4 5">Cell division protein FtsZ</fullName>
    </recommendedName>
</protein>
<keyword evidence="4 6" id="KW-0132">Cell division</keyword>
<dbReference type="InterPro" id="IPR037103">
    <property type="entry name" value="Tubulin/FtsZ-like_C"/>
</dbReference>
<evidence type="ECO:0000256" key="2">
    <source>
        <dbReference type="ARBA" id="ARBA00022741"/>
    </source>
</evidence>
<keyword evidence="2 4" id="KW-0547">Nucleotide-binding</keyword>
<keyword evidence="4 6" id="KW-0131">Cell cycle</keyword>
<reference evidence="11" key="1">
    <citation type="journal article" date="2019" name="Int. J. Syst. Evol. Microbiol.">
        <title>The Global Catalogue of Microorganisms (GCM) 10K type strain sequencing project: providing services to taxonomists for standard genome sequencing and annotation.</title>
        <authorList>
            <consortium name="The Broad Institute Genomics Platform"/>
            <consortium name="The Broad Institute Genome Sequencing Center for Infectious Disease"/>
            <person name="Wu L."/>
            <person name="Ma J."/>
        </authorList>
    </citation>
    <scope>NUCLEOTIDE SEQUENCE [LARGE SCALE GENOMIC DNA]</scope>
    <source>
        <strain evidence="11">JCM 31920</strain>
    </source>
</reference>
<dbReference type="CDD" id="cd02201">
    <property type="entry name" value="FtsZ_type1"/>
    <property type="match status" value="1"/>
</dbReference>
<comment type="subunit">
    <text evidence="4">Homodimer. Polymerizes to form a dynamic ring structure in a strictly GTP-dependent manner. Interacts directly with several other division proteins.</text>
</comment>
<dbReference type="InterPro" id="IPR045061">
    <property type="entry name" value="FtsZ/CetZ"/>
</dbReference>
<evidence type="ECO:0000259" key="9">
    <source>
        <dbReference type="SMART" id="SM00865"/>
    </source>
</evidence>
<comment type="similarity">
    <text evidence="1 4 6">Belongs to the FtsZ family.</text>
</comment>
<dbReference type="SMART" id="SM00864">
    <property type="entry name" value="Tubulin"/>
    <property type="match status" value="1"/>
</dbReference>
<keyword evidence="3 4" id="KW-0342">GTP-binding</keyword>
<dbReference type="SUPFAM" id="SSF55307">
    <property type="entry name" value="Tubulin C-terminal domain-like"/>
    <property type="match status" value="1"/>
</dbReference>
<dbReference type="SUPFAM" id="SSF52490">
    <property type="entry name" value="Tubulin nucleotide-binding domain-like"/>
    <property type="match status" value="1"/>
</dbReference>
<feature type="region of interest" description="Disordered" evidence="7">
    <location>
        <begin position="345"/>
        <end position="367"/>
    </location>
</feature>
<dbReference type="RefSeq" id="WP_345027280.1">
    <property type="nucleotide sequence ID" value="NZ_BAABEY010000012.1"/>
</dbReference>
<dbReference type="InterPro" id="IPR024757">
    <property type="entry name" value="FtsZ_C"/>
</dbReference>
<feature type="binding site" evidence="4">
    <location>
        <position position="160"/>
    </location>
    <ligand>
        <name>GTP</name>
        <dbReference type="ChEBI" id="CHEBI:37565"/>
    </ligand>
</feature>
<evidence type="ECO:0000259" key="8">
    <source>
        <dbReference type="SMART" id="SM00864"/>
    </source>
</evidence>
<evidence type="ECO:0000256" key="4">
    <source>
        <dbReference type="HAMAP-Rule" id="MF_00909"/>
    </source>
</evidence>
<evidence type="ECO:0000256" key="5">
    <source>
        <dbReference type="NCBIfam" id="TIGR00065"/>
    </source>
</evidence>
<dbReference type="SMART" id="SM00865">
    <property type="entry name" value="Tubulin_C"/>
    <property type="match status" value="1"/>
</dbReference>
<evidence type="ECO:0000313" key="11">
    <source>
        <dbReference type="Proteomes" id="UP001501508"/>
    </source>
</evidence>
<dbReference type="PRINTS" id="PR00423">
    <property type="entry name" value="CELLDVISFTSZ"/>
</dbReference>
<organism evidence="10 11">
    <name type="scientific">Ravibacter arvi</name>
    <dbReference type="NCBI Taxonomy" id="2051041"/>
    <lineage>
        <taxon>Bacteria</taxon>
        <taxon>Pseudomonadati</taxon>
        <taxon>Bacteroidota</taxon>
        <taxon>Cytophagia</taxon>
        <taxon>Cytophagales</taxon>
        <taxon>Spirosomataceae</taxon>
        <taxon>Ravibacter</taxon>
    </lineage>
</organism>
<comment type="caution">
    <text evidence="10">The sequence shown here is derived from an EMBL/GenBank/DDBJ whole genome shotgun (WGS) entry which is preliminary data.</text>
</comment>
<keyword evidence="11" id="KW-1185">Reference proteome</keyword>
<sequence length="499" mass="54391">MDIEDFFKQDYIIKKIVKDTPTGESHAPIIKVIGVGGGGGNAVNYMYKKKIKDVDFVITNTDRQVLLESPIPVKIQLGATLTGGLGTGMDVTFGKNAAIESEDEIKAVLGGSTKMVFITAGMGGGTGTGAAPVIAGIAKSMGLLTVSVVTAPYSWEGRKKLEQAMEGIAELQANSDTVLVVLNDKLEELYEDLPLSNAFAQADNILLYAVQSISEIITTSGTINTDFRDVEKVLKGAKQSVMGTSEGEGPDRALNAIEKALDSPLLNDRDISGAQSIIVTIATSSKKEAVVREQRIITSYVTEKVKGNHSLFKLGTISDESLGEKLRVTIVASGFDKGGKLEIPDLDKKKTDDPSDEIPEAVSSDKSGLFEEDTRVANEFTPEPQGSFIKEEEFELEDTKTGPSVIAVDDFDNRVVFARHDDLLRKTLYVEHTGKEGWSLAEERRLASLSDWFKNNRNPNWAELESPAFRRNNLELWQHPDIPASEMEKFNLSDKKRGA</sequence>
<dbReference type="InterPro" id="IPR000158">
    <property type="entry name" value="Cell_div_FtsZ"/>
</dbReference>
<feature type="domain" description="Tubulin/FtsZ 2-layer sandwich" evidence="9">
    <location>
        <begin position="223"/>
        <end position="344"/>
    </location>
</feature>
<evidence type="ECO:0000256" key="6">
    <source>
        <dbReference type="RuleBase" id="RU000631"/>
    </source>
</evidence>
<dbReference type="InterPro" id="IPR018316">
    <property type="entry name" value="Tubulin/FtsZ_2-layer-sand-dom"/>
</dbReference>
<dbReference type="InterPro" id="IPR036525">
    <property type="entry name" value="Tubulin/FtsZ_GTPase_sf"/>
</dbReference>
<evidence type="ECO:0000256" key="1">
    <source>
        <dbReference type="ARBA" id="ARBA00009690"/>
    </source>
</evidence>
<proteinExistence type="inferred from homology"/>
<dbReference type="Gene3D" id="3.30.1330.20">
    <property type="entry name" value="Tubulin/FtsZ, C-terminal domain"/>
    <property type="match status" value="1"/>
</dbReference>
<feature type="binding site" evidence="4">
    <location>
        <position position="203"/>
    </location>
    <ligand>
        <name>GTP</name>
        <dbReference type="ChEBI" id="CHEBI:37565"/>
    </ligand>
</feature>
<dbReference type="PANTHER" id="PTHR30314">
    <property type="entry name" value="CELL DIVISION PROTEIN FTSZ-RELATED"/>
    <property type="match status" value="1"/>
</dbReference>
<feature type="domain" description="Tubulin/FtsZ GTPase" evidence="8">
    <location>
        <begin position="29"/>
        <end position="221"/>
    </location>
</feature>
<keyword evidence="4 6" id="KW-0717">Septation</keyword>
<comment type="subcellular location">
    <subcellularLocation>
        <location evidence="4">Cytoplasm</location>
    </subcellularLocation>
    <text evidence="4">Assembles at midcell at the inner surface of the cytoplasmic membrane.</text>
</comment>
<gene>
    <name evidence="4" type="primary">ftsZ</name>
    <name evidence="10" type="ORF">GCM10023091_11910</name>
</gene>
<dbReference type="EMBL" id="BAABEY010000012">
    <property type="protein sequence ID" value="GAA4435458.1"/>
    <property type="molecule type" value="Genomic_DNA"/>
</dbReference>